<protein>
    <submittedName>
        <fullName evidence="1">583_t:CDS:1</fullName>
    </submittedName>
</protein>
<sequence>SAIPPHIANHLVTTFKSYVQSIMRSLLSATSSPYVSFPRLLLRFIQSQAKRNSTVSDFRDIFVGMIDTYKYEGQLLAMTNRLFEKDLFMGVAGVVRQRGKGWRPRRGTCEVCGGQFWGTDMNPLTLRTAP</sequence>
<accession>A0ACA9RLH7</accession>
<gene>
    <name evidence="1" type="ORF">SPELUC_LOCUS17744</name>
</gene>
<feature type="non-terminal residue" evidence="1">
    <location>
        <position position="1"/>
    </location>
</feature>
<evidence type="ECO:0000313" key="2">
    <source>
        <dbReference type="Proteomes" id="UP000789366"/>
    </source>
</evidence>
<proteinExistence type="predicted"/>
<keyword evidence="2" id="KW-1185">Reference proteome</keyword>
<reference evidence="1" key="1">
    <citation type="submission" date="2021-06" db="EMBL/GenBank/DDBJ databases">
        <authorList>
            <person name="Kallberg Y."/>
            <person name="Tangrot J."/>
            <person name="Rosling A."/>
        </authorList>
    </citation>
    <scope>NUCLEOTIDE SEQUENCE</scope>
    <source>
        <strain evidence="1">28 12/20/2015</strain>
    </source>
</reference>
<evidence type="ECO:0000313" key="1">
    <source>
        <dbReference type="EMBL" id="CAG8797291.1"/>
    </source>
</evidence>
<dbReference type="EMBL" id="CAJVPW010075686">
    <property type="protein sequence ID" value="CAG8797291.1"/>
    <property type="molecule type" value="Genomic_DNA"/>
</dbReference>
<organism evidence="1 2">
    <name type="scientific">Cetraspora pellucida</name>
    <dbReference type="NCBI Taxonomy" id="1433469"/>
    <lineage>
        <taxon>Eukaryota</taxon>
        <taxon>Fungi</taxon>
        <taxon>Fungi incertae sedis</taxon>
        <taxon>Mucoromycota</taxon>
        <taxon>Glomeromycotina</taxon>
        <taxon>Glomeromycetes</taxon>
        <taxon>Diversisporales</taxon>
        <taxon>Gigasporaceae</taxon>
        <taxon>Cetraspora</taxon>
    </lineage>
</organism>
<comment type="caution">
    <text evidence="1">The sequence shown here is derived from an EMBL/GenBank/DDBJ whole genome shotgun (WGS) entry which is preliminary data.</text>
</comment>
<feature type="non-terminal residue" evidence="1">
    <location>
        <position position="130"/>
    </location>
</feature>
<dbReference type="Proteomes" id="UP000789366">
    <property type="component" value="Unassembled WGS sequence"/>
</dbReference>
<name>A0ACA9RLH7_9GLOM</name>